<dbReference type="GO" id="GO:0046872">
    <property type="term" value="F:metal ion binding"/>
    <property type="evidence" value="ECO:0007669"/>
    <property type="project" value="UniProtKB-KW"/>
</dbReference>
<organism evidence="3 4">
    <name type="scientific">Eubacterium maltosivorans</name>
    <dbReference type="NCBI Taxonomy" id="2041044"/>
    <lineage>
        <taxon>Bacteria</taxon>
        <taxon>Bacillati</taxon>
        <taxon>Bacillota</taxon>
        <taxon>Clostridia</taxon>
        <taxon>Eubacteriales</taxon>
        <taxon>Eubacteriaceae</taxon>
        <taxon>Eubacterium</taxon>
    </lineage>
</organism>
<gene>
    <name evidence="3" type="ORF">CPZ25_016805</name>
</gene>
<dbReference type="PIRSF" id="PIRSF033579">
    <property type="entry name" value="Anaer_Co_chel"/>
    <property type="match status" value="1"/>
</dbReference>
<reference evidence="3 4" key="1">
    <citation type="submission" date="2018-05" db="EMBL/GenBank/DDBJ databases">
        <title>Genome comparison of Eubacterium sp.</title>
        <authorList>
            <person name="Feng Y."/>
            <person name="Sanchez-Andrea I."/>
            <person name="Stams A.J.M."/>
            <person name="De Vos W.M."/>
        </authorList>
    </citation>
    <scope>NUCLEOTIDE SEQUENCE [LARGE SCALE GENOMIC DNA]</scope>
    <source>
        <strain evidence="3 4">YI</strain>
    </source>
</reference>
<feature type="binding site" evidence="2">
    <location>
        <position position="209"/>
    </location>
    <ligand>
        <name>Co(2+)</name>
        <dbReference type="ChEBI" id="CHEBI:48828"/>
    </ligand>
</feature>
<keyword evidence="2" id="KW-0170">Cobalt</keyword>
<dbReference type="GO" id="GO:0016852">
    <property type="term" value="F:sirohydrochlorin cobaltochelatase activity"/>
    <property type="evidence" value="ECO:0007669"/>
    <property type="project" value="InterPro"/>
</dbReference>
<dbReference type="GO" id="GO:0019251">
    <property type="term" value="P:anaerobic cobalamin biosynthetic process"/>
    <property type="evidence" value="ECO:0007669"/>
    <property type="project" value="InterPro"/>
</dbReference>
<protein>
    <submittedName>
        <fullName evidence="3">Sirohydrochlorin cobaltochelatase</fullName>
    </submittedName>
</protein>
<dbReference type="CDD" id="cd03413">
    <property type="entry name" value="CbiK_C"/>
    <property type="match status" value="1"/>
</dbReference>
<accession>A0A4P9CBL3</accession>
<feature type="binding site" evidence="2">
    <location>
        <position position="146"/>
    </location>
    <ligand>
        <name>Co(2+)</name>
        <dbReference type="ChEBI" id="CHEBI:48828"/>
    </ligand>
</feature>
<name>A0A4P9CBL3_EUBML</name>
<dbReference type="InterPro" id="IPR010388">
    <property type="entry name" value="Anaerobic_Co-chelatase"/>
</dbReference>
<dbReference type="SUPFAM" id="SSF53800">
    <property type="entry name" value="Chelatase"/>
    <property type="match status" value="1"/>
</dbReference>
<keyword evidence="4" id="KW-1185">Reference proteome</keyword>
<evidence type="ECO:0000256" key="1">
    <source>
        <dbReference type="PIRSR" id="PIRSR033579-1"/>
    </source>
</evidence>
<feature type="binding site" evidence="2">
    <location>
        <position position="177"/>
    </location>
    <ligand>
        <name>Co(2+)</name>
        <dbReference type="ChEBI" id="CHEBI:48828"/>
    </ligand>
</feature>
<feature type="active site" description="Proton acceptor" evidence="1">
    <location>
        <position position="146"/>
    </location>
</feature>
<dbReference type="Pfam" id="PF06180">
    <property type="entry name" value="CbiK"/>
    <property type="match status" value="1"/>
</dbReference>
<evidence type="ECO:0000313" key="3">
    <source>
        <dbReference type="EMBL" id="QCT72913.1"/>
    </source>
</evidence>
<sequence>MPKKALLVISFGTSYRETREKTIGAIERDLQKGFPDYDFRRAFTSRMIIKKLRERDNEYVDIPHEALEKLKSEGYTEVVCQTTHVINGYEYDLTINELKKFENDFDVLTIGAPLLTTIDDYEQVARTAISELPEMKEGEALLYMGHGSEHHANATYPAMDYTFKHLGYKNAFMGTVEGFPSLSDIIPQLKEKGYHKLYLAPFMIVAGDHAINDMASDDADSWKTLLENEGFEVECVLKGLGQFKGIQDMFLEHAKNGVSVKELL</sequence>
<dbReference type="AlphaFoldDB" id="A0A4P9CBL3"/>
<dbReference type="Proteomes" id="UP000218387">
    <property type="component" value="Chromosome"/>
</dbReference>
<dbReference type="Gene3D" id="3.40.50.1400">
    <property type="match status" value="2"/>
</dbReference>
<keyword evidence="2" id="KW-0479">Metal-binding</keyword>
<evidence type="ECO:0000256" key="2">
    <source>
        <dbReference type="PIRSR" id="PIRSR033579-3"/>
    </source>
</evidence>
<proteinExistence type="predicted"/>
<evidence type="ECO:0000313" key="4">
    <source>
        <dbReference type="Proteomes" id="UP000218387"/>
    </source>
</evidence>
<dbReference type="KEGG" id="emt:CPZ25_016805"/>
<dbReference type="RefSeq" id="WP_074617979.1">
    <property type="nucleotide sequence ID" value="NZ_CABJDW020000007.1"/>
</dbReference>
<dbReference type="EMBL" id="CP029487">
    <property type="protein sequence ID" value="QCT72913.1"/>
    <property type="molecule type" value="Genomic_DNA"/>
</dbReference>
<dbReference type="CDD" id="cd03412">
    <property type="entry name" value="CbiK_N"/>
    <property type="match status" value="1"/>
</dbReference>